<accession>A0A3R5WYL9</accession>
<dbReference type="Gene3D" id="2.170.130.10">
    <property type="entry name" value="TonB-dependent receptor, plug domain"/>
    <property type="match status" value="1"/>
</dbReference>
<evidence type="ECO:0000256" key="7">
    <source>
        <dbReference type="ARBA" id="ARBA00023004"/>
    </source>
</evidence>
<evidence type="ECO:0000256" key="9">
    <source>
        <dbReference type="ARBA" id="ARBA00023077"/>
    </source>
</evidence>
<gene>
    <name evidence="16" type="ORF">EQP59_01370</name>
</gene>
<dbReference type="EMBL" id="CP035107">
    <property type="protein sequence ID" value="QAR30103.1"/>
    <property type="molecule type" value="Genomic_DNA"/>
</dbReference>
<protein>
    <submittedName>
        <fullName evidence="16">TonB-dependent receptor</fullName>
    </submittedName>
</protein>
<dbReference type="PROSITE" id="PS52016">
    <property type="entry name" value="TONB_DEPENDENT_REC_3"/>
    <property type="match status" value="1"/>
</dbReference>
<comment type="subcellular location">
    <subcellularLocation>
        <location evidence="1 12">Cell outer membrane</location>
        <topology evidence="1 12">Multi-pass membrane protein</topology>
    </subcellularLocation>
</comment>
<keyword evidence="5 12" id="KW-0812">Transmembrane</keyword>
<dbReference type="GO" id="GO:0015344">
    <property type="term" value="F:siderophore uptake transmembrane transporter activity"/>
    <property type="evidence" value="ECO:0007669"/>
    <property type="project" value="TreeGrafter"/>
</dbReference>
<reference evidence="16 17" key="1">
    <citation type="submission" date="2019-01" db="EMBL/GenBank/DDBJ databases">
        <title>Whole Genome of Ornithobacterium rhinotracheale FARPER-174b.</title>
        <authorList>
            <person name="Tataje-Lavanda L.A."/>
            <person name="Montalvan A."/>
            <person name="Montesinos R."/>
            <person name="Zimic M."/>
            <person name="Fernandez-Sanchez M."/>
            <person name="Fernandez-Diaz M."/>
        </authorList>
    </citation>
    <scope>NUCLEOTIDE SEQUENCE [LARGE SCALE GENOMIC DNA]</scope>
    <source>
        <strain evidence="16 17">FARPER-174b</strain>
    </source>
</reference>
<dbReference type="PANTHER" id="PTHR32552">
    <property type="entry name" value="FERRICHROME IRON RECEPTOR-RELATED"/>
    <property type="match status" value="1"/>
</dbReference>
<evidence type="ECO:0000256" key="3">
    <source>
        <dbReference type="ARBA" id="ARBA00022452"/>
    </source>
</evidence>
<keyword evidence="2 12" id="KW-0813">Transport</keyword>
<evidence type="ECO:0000256" key="10">
    <source>
        <dbReference type="ARBA" id="ARBA00023136"/>
    </source>
</evidence>
<evidence type="ECO:0000256" key="12">
    <source>
        <dbReference type="PROSITE-ProRule" id="PRU01360"/>
    </source>
</evidence>
<dbReference type="Gene3D" id="2.40.170.20">
    <property type="entry name" value="TonB-dependent receptor, beta-barrel domain"/>
    <property type="match status" value="1"/>
</dbReference>
<keyword evidence="11 12" id="KW-0998">Cell outer membrane</keyword>
<evidence type="ECO:0000256" key="13">
    <source>
        <dbReference type="RuleBase" id="RU003357"/>
    </source>
</evidence>
<dbReference type="OrthoDB" id="9782587at2"/>
<feature type="domain" description="TonB-dependent receptor plug" evidence="15">
    <location>
        <begin position="49"/>
        <end position="156"/>
    </location>
</feature>
<dbReference type="Pfam" id="PF07715">
    <property type="entry name" value="Plug"/>
    <property type="match status" value="1"/>
</dbReference>
<dbReference type="AlphaFoldDB" id="A0A3R5WYL9"/>
<evidence type="ECO:0000259" key="14">
    <source>
        <dbReference type="Pfam" id="PF00593"/>
    </source>
</evidence>
<dbReference type="InterPro" id="IPR037066">
    <property type="entry name" value="Plug_dom_sf"/>
</dbReference>
<keyword evidence="8" id="KW-0406">Ion transport</keyword>
<evidence type="ECO:0000313" key="16">
    <source>
        <dbReference type="EMBL" id="QAR30103.1"/>
    </source>
</evidence>
<evidence type="ECO:0000256" key="1">
    <source>
        <dbReference type="ARBA" id="ARBA00004571"/>
    </source>
</evidence>
<evidence type="ECO:0000313" key="17">
    <source>
        <dbReference type="Proteomes" id="UP000287701"/>
    </source>
</evidence>
<dbReference type="Pfam" id="PF00593">
    <property type="entry name" value="TonB_dep_Rec_b-barrel"/>
    <property type="match status" value="1"/>
</dbReference>
<feature type="domain" description="TonB-dependent receptor-like beta-barrel" evidence="14">
    <location>
        <begin position="242"/>
        <end position="670"/>
    </location>
</feature>
<keyword evidence="3 12" id="KW-1134">Transmembrane beta strand</keyword>
<name>A0A3R5WYL9_ORNRH</name>
<dbReference type="SUPFAM" id="SSF56935">
    <property type="entry name" value="Porins"/>
    <property type="match status" value="1"/>
</dbReference>
<evidence type="ECO:0000256" key="8">
    <source>
        <dbReference type="ARBA" id="ARBA00023065"/>
    </source>
</evidence>
<dbReference type="PANTHER" id="PTHR32552:SF89">
    <property type="entry name" value="CATECHOLATE SIDEROPHORE RECEPTOR FIU"/>
    <property type="match status" value="1"/>
</dbReference>
<evidence type="ECO:0000259" key="15">
    <source>
        <dbReference type="Pfam" id="PF07715"/>
    </source>
</evidence>
<dbReference type="Proteomes" id="UP000287701">
    <property type="component" value="Chromosome"/>
</dbReference>
<evidence type="ECO:0000256" key="6">
    <source>
        <dbReference type="ARBA" id="ARBA00022729"/>
    </source>
</evidence>
<dbReference type="InterPro" id="IPR000531">
    <property type="entry name" value="Beta-barrel_TonB"/>
</dbReference>
<keyword evidence="9 13" id="KW-0798">TonB box</keyword>
<dbReference type="RefSeq" id="WP_128500610.1">
    <property type="nucleotide sequence ID" value="NZ_CP035107.1"/>
</dbReference>
<evidence type="ECO:0000256" key="5">
    <source>
        <dbReference type="ARBA" id="ARBA00022692"/>
    </source>
</evidence>
<dbReference type="InterPro" id="IPR036942">
    <property type="entry name" value="Beta-barrel_TonB_sf"/>
</dbReference>
<dbReference type="InterPro" id="IPR012910">
    <property type="entry name" value="Plug_dom"/>
</dbReference>
<sequence>MNKAFISFTLLAMTYSITAQEQPSKTYVLDSVLVQGKEKRNHQRNAVISNAQTTEVLGAYELGRNIPQAIEQSLGIIPGVQVDKRTQFGGQRVVVRGYGNDQKFNNWGVKFYLNGVPMTNADGTTILEDLDFSTVNQVDVIKGPAGTLYGGGVGGVIKFNMLPDEQHGVKISQNTMGGSFNTFGSTTSVNAANDNYAMRFSYGHLQSEGYRPRGNTNKNNYSFLGNFKLSNTQKMMVYASHNDSYQGVDGQISYEDYYAGKDPGNAAYTRRNGHNHFISTRAIVNHQWQVTPNISSNTSIFYHTLDTDRAAAGAFEVSEQPSYGARTEWTGKFSWIPDFKTEFNIGAEYLISRPLVSNYRFDGSSLSTPPLQTKPLSKGSYFKYNNYNASFFISNRWKYEPYGLSLVAGLSGNSLGYDRRDLLYFPGLLAKPTKDASIDKDFSLVVTPHVALQKEIGKSHVLTLSYSEGYNAPTAATAYIKGISKTNDNLKPEFANMWDFSAQGTLANQLDYQVSLFNIEIKDKLSKLSAKDAQNNPYDYFANTGLQNNKGLEISLGYNYRAPHRFIQVVRPYANLSAYNFKYKDFKTSKEDFSGNKVVGVPSTKYSLGLDFDIKAGFYMRNSFNYISDVYTDFSNTVNVKGFTQYNAKLGYKKNIKNWDLDLFLIGNNLTNQINYTFLFVGNAVGDNDLGNGYPVGTVTDVNPGPSKAYFIGGLNITYHF</sequence>
<organism evidence="16 17">
    <name type="scientific">Ornithobacterium rhinotracheale</name>
    <dbReference type="NCBI Taxonomy" id="28251"/>
    <lineage>
        <taxon>Bacteria</taxon>
        <taxon>Pseudomonadati</taxon>
        <taxon>Bacteroidota</taxon>
        <taxon>Flavobacteriia</taxon>
        <taxon>Flavobacteriales</taxon>
        <taxon>Weeksellaceae</taxon>
        <taxon>Ornithobacterium</taxon>
    </lineage>
</organism>
<evidence type="ECO:0000256" key="4">
    <source>
        <dbReference type="ARBA" id="ARBA00022496"/>
    </source>
</evidence>
<dbReference type="GO" id="GO:0009279">
    <property type="term" value="C:cell outer membrane"/>
    <property type="evidence" value="ECO:0007669"/>
    <property type="project" value="UniProtKB-SubCell"/>
</dbReference>
<keyword evidence="10 12" id="KW-0472">Membrane</keyword>
<keyword evidence="6" id="KW-0732">Signal</keyword>
<proteinExistence type="inferred from homology"/>
<keyword evidence="4" id="KW-0410">Iron transport</keyword>
<comment type="similarity">
    <text evidence="12 13">Belongs to the TonB-dependent receptor family.</text>
</comment>
<keyword evidence="16" id="KW-0675">Receptor</keyword>
<dbReference type="InterPro" id="IPR039426">
    <property type="entry name" value="TonB-dep_rcpt-like"/>
</dbReference>
<keyword evidence="7" id="KW-0408">Iron</keyword>
<evidence type="ECO:0000256" key="2">
    <source>
        <dbReference type="ARBA" id="ARBA00022448"/>
    </source>
</evidence>
<evidence type="ECO:0000256" key="11">
    <source>
        <dbReference type="ARBA" id="ARBA00023237"/>
    </source>
</evidence>